<name>A0ABR9KLG3_9ACTN</name>
<evidence type="ECO:0000256" key="1">
    <source>
        <dbReference type="SAM" id="MobiDB-lite"/>
    </source>
</evidence>
<evidence type="ECO:0000313" key="3">
    <source>
        <dbReference type="Proteomes" id="UP000661607"/>
    </source>
</evidence>
<organism evidence="2 3">
    <name type="scientific">Nonomuraea africana</name>
    <dbReference type="NCBI Taxonomy" id="46171"/>
    <lineage>
        <taxon>Bacteria</taxon>
        <taxon>Bacillati</taxon>
        <taxon>Actinomycetota</taxon>
        <taxon>Actinomycetes</taxon>
        <taxon>Streptosporangiales</taxon>
        <taxon>Streptosporangiaceae</taxon>
        <taxon>Nonomuraea</taxon>
    </lineage>
</organism>
<protein>
    <recommendedName>
        <fullName evidence="4">IS256 family transposase</fullName>
    </recommendedName>
</protein>
<accession>A0ABR9KLG3</accession>
<sequence length="52" mass="5121">MALDGELVTALEKAAEQEQGLHQRGKSRKTTNPAETGSGADGGGYGCGAGSG</sequence>
<gene>
    <name evidence="2" type="ORF">H4W81_005414</name>
</gene>
<dbReference type="EMBL" id="JADBEF010000001">
    <property type="protein sequence ID" value="MBE1562635.1"/>
    <property type="molecule type" value="Genomic_DNA"/>
</dbReference>
<proteinExistence type="predicted"/>
<comment type="caution">
    <text evidence="2">The sequence shown here is derived from an EMBL/GenBank/DDBJ whole genome shotgun (WGS) entry which is preliminary data.</text>
</comment>
<evidence type="ECO:0008006" key="4">
    <source>
        <dbReference type="Google" id="ProtNLM"/>
    </source>
</evidence>
<dbReference type="RefSeq" id="WP_192777337.1">
    <property type="nucleotide sequence ID" value="NZ_BAAASY010000002.1"/>
</dbReference>
<keyword evidence="3" id="KW-1185">Reference proteome</keyword>
<feature type="compositionally biased region" description="Gly residues" evidence="1">
    <location>
        <begin position="39"/>
        <end position="52"/>
    </location>
</feature>
<reference evidence="2 3" key="1">
    <citation type="submission" date="2020-10" db="EMBL/GenBank/DDBJ databases">
        <title>Sequencing the genomes of 1000 actinobacteria strains.</title>
        <authorList>
            <person name="Klenk H.-P."/>
        </authorList>
    </citation>
    <scope>NUCLEOTIDE SEQUENCE [LARGE SCALE GENOMIC DNA]</scope>
    <source>
        <strain evidence="2 3">DSM 43748</strain>
    </source>
</reference>
<dbReference type="Proteomes" id="UP000661607">
    <property type="component" value="Unassembled WGS sequence"/>
</dbReference>
<feature type="region of interest" description="Disordered" evidence="1">
    <location>
        <begin position="1"/>
        <end position="52"/>
    </location>
</feature>
<evidence type="ECO:0000313" key="2">
    <source>
        <dbReference type="EMBL" id="MBE1562635.1"/>
    </source>
</evidence>